<reference evidence="10 11" key="1">
    <citation type="submission" date="2010-12" db="EMBL/GenBank/DDBJ databases">
        <authorList>
            <person name="Muzny D."/>
            <person name="Qin X."/>
            <person name="Deng J."/>
            <person name="Jiang H."/>
            <person name="Liu Y."/>
            <person name="Qu J."/>
            <person name="Song X.-Z."/>
            <person name="Zhang L."/>
            <person name="Thornton R."/>
            <person name="Coyle M."/>
            <person name="Francisco L."/>
            <person name="Jackson L."/>
            <person name="Javaid M."/>
            <person name="Korchina V."/>
            <person name="Kovar C."/>
            <person name="Mata R."/>
            <person name="Mathew T."/>
            <person name="Ngo R."/>
            <person name="Nguyen L."/>
            <person name="Nguyen N."/>
            <person name="Okwuonu G."/>
            <person name="Ongeri F."/>
            <person name="Pham C."/>
            <person name="Simmons D."/>
            <person name="Wilczek-Boney K."/>
            <person name="Hale W."/>
            <person name="Jakkamsetti A."/>
            <person name="Pham P."/>
            <person name="Ruth R."/>
            <person name="San Lucas F."/>
            <person name="Warren J."/>
            <person name="Zhang J."/>
            <person name="Zhao Z."/>
            <person name="Zhou C."/>
            <person name="Zhu D."/>
            <person name="Lee S."/>
            <person name="Bess C."/>
            <person name="Blankenburg K."/>
            <person name="Forbes L."/>
            <person name="Fu Q."/>
            <person name="Gubbala S."/>
            <person name="Hirani K."/>
            <person name="Jayaseelan J.C."/>
            <person name="Lara F."/>
            <person name="Munidasa M."/>
            <person name="Palculict T."/>
            <person name="Patil S."/>
            <person name="Pu L.-L."/>
            <person name="Saada N."/>
            <person name="Tang L."/>
            <person name="Weissenberger G."/>
            <person name="Zhu Y."/>
            <person name="Hemphill L."/>
            <person name="Shang Y."/>
            <person name="Youmans B."/>
            <person name="Ayvaz T."/>
            <person name="Ross M."/>
            <person name="Santibanez J."/>
            <person name="Aqrawi P."/>
            <person name="Gross S."/>
            <person name="Joshi V."/>
            <person name="Fowler G."/>
            <person name="Nazareth L."/>
            <person name="Reid J."/>
            <person name="Worley K."/>
            <person name="Petrosino J."/>
            <person name="Highlander S."/>
            <person name="Gibbs R."/>
        </authorList>
    </citation>
    <scope>NUCLEOTIDE SEQUENCE [LARGE SCALE GENOMIC DNA]</scope>
    <source>
        <strain evidence="10 11">ATCC 51333</strain>
    </source>
</reference>
<dbReference type="InterPro" id="IPR036640">
    <property type="entry name" value="ABC1_TM_sf"/>
</dbReference>
<accession>E6LY53</accession>
<dbReference type="SUPFAM" id="SSF90123">
    <property type="entry name" value="ABC transporter transmembrane region"/>
    <property type="match status" value="1"/>
</dbReference>
<dbReference type="GO" id="GO:0034040">
    <property type="term" value="F:ATPase-coupled lipid transmembrane transporter activity"/>
    <property type="evidence" value="ECO:0007669"/>
    <property type="project" value="TreeGrafter"/>
</dbReference>
<sequence>MFTKQRLVMRAAGVSVWLLAPAVLVGVLVSAIYISTAICNATLFNELLDTRRVPTIVGLIIAIAILLIIRPMLEVSAQILQNRAGLVVKSRLRQALLKELDARGPMRGGLGRSGQIQSVLTDGVEAIEPYFVKYFTQLAVTTITAIALTGAIASISPVIAGVLLACGIAIVAIPRLWDKALADRGQSHWIAYENLNADFVDAMMGMPTLKSFGAAKNHGEQLEKQSSQLLKTTMGQLRLSLGETGLSGMMKVLGPALGLVIAISLIRSEAMPISNLFVITLLSIELFRPFTALSSCWHEAFFGISALPAMSELFDQTSAQPVKVHTGQTVPESSAVAFTNTSYTYRGATKPALVKVTFAAPPGKTTALVGLSGAGKSTALGLLMGFDRPDSGTITIGGVPADGLDIARTVTLVPQDPIIFPGTVRSILSEANPKANETEMMTALDLACATNLHPDYDAEGESASILNLNIEEHAKNLSGGQKQRLAIARALIRQCPLLVLDESTSGLDTQTETTVLANIRRAYPDLTLILVTHRIDAAKQTDHVVVMGEGQVLCAGNPRTLSQEDNAWSRLISAQLGE</sequence>
<dbReference type="GO" id="GO:0005524">
    <property type="term" value="F:ATP binding"/>
    <property type="evidence" value="ECO:0007669"/>
    <property type="project" value="UniProtKB-KW"/>
</dbReference>
<dbReference type="SMART" id="SM00382">
    <property type="entry name" value="AAA"/>
    <property type="match status" value="1"/>
</dbReference>
<organism evidence="10 11">
    <name type="scientific">Mobiluncus curtisii ATCC 51333</name>
    <dbReference type="NCBI Taxonomy" id="887326"/>
    <lineage>
        <taxon>Bacteria</taxon>
        <taxon>Bacillati</taxon>
        <taxon>Actinomycetota</taxon>
        <taxon>Actinomycetes</taxon>
        <taxon>Actinomycetales</taxon>
        <taxon>Actinomycetaceae</taxon>
        <taxon>Mobiluncus</taxon>
    </lineage>
</organism>
<feature type="transmembrane region" description="Helical" evidence="7">
    <location>
        <begin position="12"/>
        <end position="34"/>
    </location>
</feature>
<dbReference type="EMBL" id="AEPY01000005">
    <property type="protein sequence ID" value="EFU80267.1"/>
    <property type="molecule type" value="Genomic_DNA"/>
</dbReference>
<protein>
    <submittedName>
        <fullName evidence="10">ABC transporter, ATP-binding protein</fullName>
    </submittedName>
</protein>
<dbReference type="InterPro" id="IPR017871">
    <property type="entry name" value="ABC_transporter-like_CS"/>
</dbReference>
<evidence type="ECO:0000313" key="11">
    <source>
        <dbReference type="Proteomes" id="UP000005573"/>
    </source>
</evidence>
<dbReference type="PROSITE" id="PS50929">
    <property type="entry name" value="ABC_TM1F"/>
    <property type="match status" value="1"/>
</dbReference>
<dbReference type="InterPro" id="IPR003593">
    <property type="entry name" value="AAA+_ATPase"/>
</dbReference>
<keyword evidence="3" id="KW-0547">Nucleotide-binding</keyword>
<evidence type="ECO:0000256" key="3">
    <source>
        <dbReference type="ARBA" id="ARBA00022741"/>
    </source>
</evidence>
<feature type="transmembrane region" description="Helical" evidence="7">
    <location>
        <begin position="158"/>
        <end position="177"/>
    </location>
</feature>
<dbReference type="HOGENOM" id="CLU_000604_84_9_11"/>
<dbReference type="GO" id="GO:0016887">
    <property type="term" value="F:ATP hydrolysis activity"/>
    <property type="evidence" value="ECO:0007669"/>
    <property type="project" value="InterPro"/>
</dbReference>
<evidence type="ECO:0000256" key="5">
    <source>
        <dbReference type="ARBA" id="ARBA00022989"/>
    </source>
</evidence>
<dbReference type="InterPro" id="IPR003439">
    <property type="entry name" value="ABC_transporter-like_ATP-bd"/>
</dbReference>
<dbReference type="InterPro" id="IPR027417">
    <property type="entry name" value="P-loop_NTPase"/>
</dbReference>
<proteinExistence type="predicted"/>
<feature type="transmembrane region" description="Helical" evidence="7">
    <location>
        <begin position="54"/>
        <end position="73"/>
    </location>
</feature>
<name>E6LY53_9ACTO</name>
<dbReference type="Pfam" id="PF00005">
    <property type="entry name" value="ABC_tran"/>
    <property type="match status" value="1"/>
</dbReference>
<feature type="transmembrane region" description="Helical" evidence="7">
    <location>
        <begin position="248"/>
        <end position="266"/>
    </location>
</feature>
<evidence type="ECO:0000256" key="1">
    <source>
        <dbReference type="ARBA" id="ARBA00004651"/>
    </source>
</evidence>
<keyword evidence="4 10" id="KW-0067">ATP-binding</keyword>
<dbReference type="InterPro" id="IPR039421">
    <property type="entry name" value="Type_1_exporter"/>
</dbReference>
<keyword evidence="6 7" id="KW-0472">Membrane</keyword>
<dbReference type="PANTHER" id="PTHR24221">
    <property type="entry name" value="ATP-BINDING CASSETTE SUB-FAMILY B"/>
    <property type="match status" value="1"/>
</dbReference>
<dbReference type="Gene3D" id="1.20.1560.10">
    <property type="entry name" value="ABC transporter type 1, transmembrane domain"/>
    <property type="match status" value="1"/>
</dbReference>
<dbReference type="PANTHER" id="PTHR24221:SF646">
    <property type="entry name" value="HAEMOLYSIN SECRETION ATP-BINDING PROTEIN"/>
    <property type="match status" value="1"/>
</dbReference>
<comment type="subcellular location">
    <subcellularLocation>
        <location evidence="1">Cell membrane</location>
        <topology evidence="1">Multi-pass membrane protein</topology>
    </subcellularLocation>
</comment>
<dbReference type="GO" id="GO:0140359">
    <property type="term" value="F:ABC-type transporter activity"/>
    <property type="evidence" value="ECO:0007669"/>
    <property type="project" value="InterPro"/>
</dbReference>
<dbReference type="CDD" id="cd03228">
    <property type="entry name" value="ABCC_MRP_Like"/>
    <property type="match status" value="1"/>
</dbReference>
<dbReference type="Pfam" id="PF00664">
    <property type="entry name" value="ABC_membrane"/>
    <property type="match status" value="1"/>
</dbReference>
<dbReference type="RefSeq" id="WP_004009220.1">
    <property type="nucleotide sequence ID" value="NZ_GL622340.1"/>
</dbReference>
<keyword evidence="2 7" id="KW-0812">Transmembrane</keyword>
<feature type="domain" description="ABC transmembrane type-1" evidence="9">
    <location>
        <begin position="22"/>
        <end position="299"/>
    </location>
</feature>
<dbReference type="GO" id="GO:0005886">
    <property type="term" value="C:plasma membrane"/>
    <property type="evidence" value="ECO:0007669"/>
    <property type="project" value="UniProtKB-SubCell"/>
</dbReference>
<comment type="caution">
    <text evidence="10">The sequence shown here is derived from an EMBL/GenBank/DDBJ whole genome shotgun (WGS) entry which is preliminary data.</text>
</comment>
<dbReference type="AlphaFoldDB" id="E6LY53"/>
<dbReference type="Gene3D" id="3.40.50.300">
    <property type="entry name" value="P-loop containing nucleotide triphosphate hydrolases"/>
    <property type="match status" value="1"/>
</dbReference>
<dbReference type="SUPFAM" id="SSF52540">
    <property type="entry name" value="P-loop containing nucleoside triphosphate hydrolases"/>
    <property type="match status" value="1"/>
</dbReference>
<evidence type="ECO:0000256" key="6">
    <source>
        <dbReference type="ARBA" id="ARBA00023136"/>
    </source>
</evidence>
<keyword evidence="5 7" id="KW-1133">Transmembrane helix</keyword>
<evidence type="ECO:0000256" key="4">
    <source>
        <dbReference type="ARBA" id="ARBA00022840"/>
    </source>
</evidence>
<evidence type="ECO:0000256" key="7">
    <source>
        <dbReference type="SAM" id="Phobius"/>
    </source>
</evidence>
<dbReference type="PROSITE" id="PS50893">
    <property type="entry name" value="ABC_TRANSPORTER_2"/>
    <property type="match status" value="1"/>
</dbReference>
<feature type="domain" description="ABC transporter" evidence="8">
    <location>
        <begin position="336"/>
        <end position="574"/>
    </location>
</feature>
<dbReference type="PROSITE" id="PS00211">
    <property type="entry name" value="ABC_TRANSPORTER_1"/>
    <property type="match status" value="1"/>
</dbReference>
<dbReference type="Proteomes" id="UP000005573">
    <property type="component" value="Unassembled WGS sequence"/>
</dbReference>
<evidence type="ECO:0000313" key="10">
    <source>
        <dbReference type="EMBL" id="EFU80267.1"/>
    </source>
</evidence>
<gene>
    <name evidence="10" type="ORF">HMPREF0388_0790</name>
</gene>
<evidence type="ECO:0000259" key="8">
    <source>
        <dbReference type="PROSITE" id="PS50893"/>
    </source>
</evidence>
<evidence type="ECO:0000256" key="2">
    <source>
        <dbReference type="ARBA" id="ARBA00022692"/>
    </source>
</evidence>
<dbReference type="InterPro" id="IPR011527">
    <property type="entry name" value="ABC1_TM_dom"/>
</dbReference>
<evidence type="ECO:0000259" key="9">
    <source>
        <dbReference type="PROSITE" id="PS50929"/>
    </source>
</evidence>